<feature type="compositionally biased region" description="Basic and acidic residues" evidence="1">
    <location>
        <begin position="32"/>
        <end position="42"/>
    </location>
</feature>
<reference evidence="3" key="1">
    <citation type="submission" date="2022-12" db="EMBL/GenBank/DDBJ databases">
        <authorList>
            <person name="Petersen C."/>
        </authorList>
    </citation>
    <scope>NUCLEOTIDE SEQUENCE</scope>
    <source>
        <strain evidence="3">IBT 16125</strain>
    </source>
</reference>
<feature type="compositionally biased region" description="Basic and acidic residues" evidence="1">
    <location>
        <begin position="51"/>
        <end position="63"/>
    </location>
</feature>
<dbReference type="GeneID" id="81603973"/>
<keyword evidence="2" id="KW-0472">Membrane</keyword>
<comment type="caution">
    <text evidence="3">The sequence shown here is derived from an EMBL/GenBank/DDBJ whole genome shotgun (WGS) entry which is preliminary data.</text>
</comment>
<feature type="transmembrane region" description="Helical" evidence="2">
    <location>
        <begin position="714"/>
        <end position="735"/>
    </location>
</feature>
<dbReference type="InterPro" id="IPR021840">
    <property type="entry name" value="DUF3433"/>
</dbReference>
<keyword evidence="2" id="KW-0812">Transmembrane</keyword>
<keyword evidence="2" id="KW-1133">Transmembrane helix</keyword>
<dbReference type="PANTHER" id="PTHR37544:SF3">
    <property type="entry name" value="SPRAY"/>
    <property type="match status" value="1"/>
</dbReference>
<keyword evidence="4" id="KW-1185">Reference proteome</keyword>
<reference evidence="3" key="2">
    <citation type="journal article" date="2023" name="IMA Fungus">
        <title>Comparative genomic study of the Penicillium genus elucidates a diverse pangenome and 15 lateral gene transfer events.</title>
        <authorList>
            <person name="Petersen C."/>
            <person name="Sorensen T."/>
            <person name="Nielsen M.R."/>
            <person name="Sondergaard T.E."/>
            <person name="Sorensen J.L."/>
            <person name="Fitzpatrick D.A."/>
            <person name="Frisvad J.C."/>
            <person name="Nielsen K.L."/>
        </authorList>
    </citation>
    <scope>NUCLEOTIDE SEQUENCE</scope>
    <source>
        <strain evidence="3">IBT 16125</strain>
    </source>
</reference>
<organism evidence="3 4">
    <name type="scientific">Penicillium daleae</name>
    <dbReference type="NCBI Taxonomy" id="63821"/>
    <lineage>
        <taxon>Eukaryota</taxon>
        <taxon>Fungi</taxon>
        <taxon>Dikarya</taxon>
        <taxon>Ascomycota</taxon>
        <taxon>Pezizomycotina</taxon>
        <taxon>Eurotiomycetes</taxon>
        <taxon>Eurotiomycetidae</taxon>
        <taxon>Eurotiales</taxon>
        <taxon>Aspergillaceae</taxon>
        <taxon>Penicillium</taxon>
    </lineage>
</organism>
<dbReference type="PANTHER" id="PTHR37544">
    <property type="entry name" value="SPRAY-RELATED"/>
    <property type="match status" value="1"/>
</dbReference>
<evidence type="ECO:0000313" key="4">
    <source>
        <dbReference type="Proteomes" id="UP001213681"/>
    </source>
</evidence>
<feature type="region of interest" description="Disordered" evidence="1">
    <location>
        <begin position="28"/>
        <end position="63"/>
    </location>
</feature>
<gene>
    <name evidence="3" type="ORF">N7458_010348</name>
</gene>
<feature type="transmembrane region" description="Helical" evidence="2">
    <location>
        <begin position="1311"/>
        <end position="1333"/>
    </location>
</feature>
<feature type="transmembrane region" description="Helical" evidence="2">
    <location>
        <begin position="81"/>
        <end position="102"/>
    </location>
</feature>
<dbReference type="RefSeq" id="XP_056762579.1">
    <property type="nucleotide sequence ID" value="XM_056913730.1"/>
</dbReference>
<protein>
    <submittedName>
        <fullName evidence="3">Uncharacterized protein</fullName>
    </submittedName>
</protein>
<proteinExistence type="predicted"/>
<sequence length="1436" mass="157739">MASRQYNANEDRNLLGSTKSYFYHFVRPSRSSSRDGSSDRDTSSNSQTTRPRADQRTRAESNEKGSAVWSKDWIPYTFTHVFLGVTTLVALALCLVSFLLWWRSSTNYGLGPDDGSSLLLFGWRYSPTLIAVIYVQMTTVLLQDVKRTEPYARLARPGGADASCSILKAPGAWWTALYDGFEKKKNGGRSPILICASIVNIIGFLAISSLSSAFLFSEEVVVPKSVEFFRLAPAVGSPLPLDADRTTHFRTIANLLQNVSTSPWITENYTILPFWPEGLEIAPVTSLPTSATQKWTAETMMFKSDLTCTPMSLERKASGSIQYAEDWAPVASNSTIWSSPDGCRYGMSAPSNFWTTGGGSWSDVSDFYYAESALGQGGGIVSSSNHTSECNGRQIILVTESWEIENAAFSAQICDTTYYMANVTASVALTGDVPDISFDSNEFEQKKVTIPDSVLNTTAMRKLTLDANWPTYMLSILWSGTATLGGPAVLLGALYDYNMTTMARDPNWVASAATANQRYFGEVLQAALTHQGASETIPMQGTLHDIETRVVVQVGPAVALGILFAISFFLLLAVWWCSQPRHRPLHLKEDPASTLGVATLIAHNGRASSGFRTFRQPSAKDLHDRLNGQRFHTDSYGLSRMNPSETLHHDAAQSKNGTPKLLRLPSLIALIIVLIAVVVGVCVLWHFAVSVGLYEKAFVYTVNISFLGDSLSSVAPVSMIPTLVATIIGLWWSAIDDTFRRLQPYLAMADGDPRISRGAGLSYQSSFWLWACVKAALNKHWLLSLLTLGSTLSPVFTTTMSALFDRGPGVVTQPISFDRSLEIRQIPFVFSTEQAFYPDTSNDYAANILADLYKNISTHWMYTATIQLALNGSEPAWSKDSWSFVPVDLHTVSNVELPNDLDESDKAASGAPSNVTFSTPAIRARIECSQYPIEALMNVSHWLTPTDLSNSTTWNRSTIPHGIQGGYELGTHWIYNENPGVILPLSGNETIATCDGCTTVFVNPSSIACCGNSSSSAWDPSVAVGYWSPNTNLSTWTTRDWHQNFTVKWIYGNAVTGIHANPAGGDVNFTDSIPLLFPSPPSITLMNCRPWVESANADVTVNPANGEIQSFNITSPPTELVEAFADNFLPHNGTRFSQETGMVYYNVTASLGRLFMASMLTAADTLHIGGAEHVGGYHSEDLNDNTYNIRDEINGLNMDFMSYAMYSMANKNPQALLNPDRYLTLAQKTFSTFFQHFVSNNISMETGGWGYQTINASLPDTLGPVVEIVNNWLPGTKATAYQDDMHPISHTNRTVAAQVSQRVELLQMNAVAVWLSVAIMGWLILTTIIVTILQKRYFGRLVRNVESLGDVLVLIAGSANLLQVVREIQAGRLAPEDYEHLRTRLGWFVDEDGALRWGVEMEEAFRDGPGVQWVAAPCFSKKGTNTWGLSDEDGRS</sequence>
<feature type="transmembrane region" description="Helical" evidence="2">
    <location>
        <begin position="667"/>
        <end position="694"/>
    </location>
</feature>
<feature type="transmembrane region" description="Helical" evidence="2">
    <location>
        <begin position="192"/>
        <end position="216"/>
    </location>
</feature>
<dbReference type="EMBL" id="JAPVEA010000008">
    <property type="protein sequence ID" value="KAJ5439350.1"/>
    <property type="molecule type" value="Genomic_DNA"/>
</dbReference>
<dbReference type="Pfam" id="PF11915">
    <property type="entry name" value="DUF3433"/>
    <property type="match status" value="2"/>
</dbReference>
<evidence type="ECO:0000256" key="1">
    <source>
        <dbReference type="SAM" id="MobiDB-lite"/>
    </source>
</evidence>
<feature type="transmembrane region" description="Helical" evidence="2">
    <location>
        <begin position="122"/>
        <end position="142"/>
    </location>
</feature>
<dbReference type="Proteomes" id="UP001213681">
    <property type="component" value="Unassembled WGS sequence"/>
</dbReference>
<feature type="transmembrane region" description="Helical" evidence="2">
    <location>
        <begin position="557"/>
        <end position="578"/>
    </location>
</feature>
<accession>A0AAD6BZK1</accession>
<evidence type="ECO:0000313" key="3">
    <source>
        <dbReference type="EMBL" id="KAJ5439350.1"/>
    </source>
</evidence>
<evidence type="ECO:0000256" key="2">
    <source>
        <dbReference type="SAM" id="Phobius"/>
    </source>
</evidence>
<name>A0AAD6BZK1_9EURO</name>